<dbReference type="EMBL" id="WHWB01031776">
    <property type="protein sequence ID" value="KAJ7427953.1"/>
    <property type="molecule type" value="Genomic_DNA"/>
</dbReference>
<sequence length="109" mass="12671">MGSIKIGMFITNATDKRIEMDVVLHNPFPDEPTASTYMPKQTYQYWTFPQFFLALARGDLLICTYLCLILLELWSYKFVMAILAVFHLRLSQSTLEGNLLDYYNSMLIT</sequence>
<accession>A0ABQ9E0A1</accession>
<comment type="caution">
    <text evidence="1">The sequence shown here is derived from an EMBL/GenBank/DDBJ whole genome shotgun (WGS) entry which is preliminary data.</text>
</comment>
<proteinExistence type="predicted"/>
<keyword evidence="2" id="KW-1185">Reference proteome</keyword>
<evidence type="ECO:0000313" key="2">
    <source>
        <dbReference type="Proteomes" id="UP001145742"/>
    </source>
</evidence>
<organism evidence="1 2">
    <name type="scientific">Willisornis vidua</name>
    <name type="common">Xingu scale-backed antbird</name>
    <dbReference type="NCBI Taxonomy" id="1566151"/>
    <lineage>
        <taxon>Eukaryota</taxon>
        <taxon>Metazoa</taxon>
        <taxon>Chordata</taxon>
        <taxon>Craniata</taxon>
        <taxon>Vertebrata</taxon>
        <taxon>Euteleostomi</taxon>
        <taxon>Archelosauria</taxon>
        <taxon>Archosauria</taxon>
        <taxon>Dinosauria</taxon>
        <taxon>Saurischia</taxon>
        <taxon>Theropoda</taxon>
        <taxon>Coelurosauria</taxon>
        <taxon>Aves</taxon>
        <taxon>Neognathae</taxon>
        <taxon>Neoaves</taxon>
        <taxon>Telluraves</taxon>
        <taxon>Australaves</taxon>
        <taxon>Passeriformes</taxon>
        <taxon>Thamnophilidae</taxon>
        <taxon>Willisornis</taxon>
    </lineage>
</organism>
<reference evidence="1" key="1">
    <citation type="submission" date="2019-10" db="EMBL/GenBank/DDBJ databases">
        <authorList>
            <person name="Soares A.E.R."/>
            <person name="Aleixo A."/>
            <person name="Schneider P."/>
            <person name="Miyaki C.Y."/>
            <person name="Schneider M.P."/>
            <person name="Mello C."/>
            <person name="Vasconcelos A.T.R."/>
        </authorList>
    </citation>
    <scope>NUCLEOTIDE SEQUENCE</scope>
    <source>
        <tissue evidence="1">Muscle</tissue>
    </source>
</reference>
<name>A0ABQ9E0A1_9PASS</name>
<protein>
    <submittedName>
        <fullName evidence="1">Uncharacterized protein</fullName>
    </submittedName>
</protein>
<gene>
    <name evidence="1" type="ORF">WISP_02506</name>
</gene>
<evidence type="ECO:0000313" key="1">
    <source>
        <dbReference type="EMBL" id="KAJ7427953.1"/>
    </source>
</evidence>
<dbReference type="Proteomes" id="UP001145742">
    <property type="component" value="Unassembled WGS sequence"/>
</dbReference>